<dbReference type="AlphaFoldDB" id="G4TZ71"/>
<proteinExistence type="predicted"/>
<name>G4TZ71_SERID</name>
<evidence type="ECO:0000313" key="2">
    <source>
        <dbReference type="Proteomes" id="UP000007148"/>
    </source>
</evidence>
<sequence length="61" mass="6841">MSKVLWNIGHRQRVPMCSLMDIKLTGRSQTLAGARMAIYMAQEGNLSHLIHGIVYINSDRG</sequence>
<organism evidence="1 2">
    <name type="scientific">Serendipita indica (strain DSM 11827)</name>
    <name type="common">Root endophyte fungus</name>
    <name type="synonym">Piriformospora indica</name>
    <dbReference type="NCBI Taxonomy" id="1109443"/>
    <lineage>
        <taxon>Eukaryota</taxon>
        <taxon>Fungi</taxon>
        <taxon>Dikarya</taxon>
        <taxon>Basidiomycota</taxon>
        <taxon>Agaricomycotina</taxon>
        <taxon>Agaricomycetes</taxon>
        <taxon>Sebacinales</taxon>
        <taxon>Serendipitaceae</taxon>
        <taxon>Serendipita</taxon>
    </lineage>
</organism>
<accession>G4TZ71</accession>
<gene>
    <name evidence="1" type="ORF">PIIN_10605</name>
</gene>
<dbReference type="EMBL" id="CAFZ01000869">
    <property type="protein sequence ID" value="CCA76614.1"/>
    <property type="molecule type" value="Genomic_DNA"/>
</dbReference>
<comment type="caution">
    <text evidence="1">The sequence shown here is derived from an EMBL/GenBank/DDBJ whole genome shotgun (WGS) entry which is preliminary data.</text>
</comment>
<dbReference type="Proteomes" id="UP000007148">
    <property type="component" value="Unassembled WGS sequence"/>
</dbReference>
<dbReference type="InParanoid" id="G4TZ71"/>
<reference evidence="1 2" key="1">
    <citation type="journal article" date="2011" name="PLoS Pathog.">
        <title>Endophytic Life Strategies Decoded by Genome and Transcriptome Analyses of the Mutualistic Root Symbiont Piriformospora indica.</title>
        <authorList>
            <person name="Zuccaro A."/>
            <person name="Lahrmann U."/>
            <person name="Guldener U."/>
            <person name="Langen G."/>
            <person name="Pfiffi S."/>
            <person name="Biedenkopf D."/>
            <person name="Wong P."/>
            <person name="Samans B."/>
            <person name="Grimm C."/>
            <person name="Basiewicz M."/>
            <person name="Murat C."/>
            <person name="Martin F."/>
            <person name="Kogel K.H."/>
        </authorList>
    </citation>
    <scope>NUCLEOTIDE SEQUENCE [LARGE SCALE GENOMIC DNA]</scope>
    <source>
        <strain evidence="1 2">DSM 11827</strain>
    </source>
</reference>
<protein>
    <submittedName>
        <fullName evidence="1">Uncharacterized protein</fullName>
    </submittedName>
</protein>
<keyword evidence="2" id="KW-1185">Reference proteome</keyword>
<dbReference type="HOGENOM" id="CLU_2923507_0_0_1"/>
<evidence type="ECO:0000313" key="1">
    <source>
        <dbReference type="EMBL" id="CCA76614.1"/>
    </source>
</evidence>